<comment type="caution">
    <text evidence="1">The sequence shown here is derived from an EMBL/GenBank/DDBJ whole genome shotgun (WGS) entry which is preliminary data.</text>
</comment>
<dbReference type="OrthoDB" id="6596666at2759"/>
<accession>A0A8K0DA33</accession>
<gene>
    <name evidence="1" type="ORF">ILUMI_03812</name>
</gene>
<reference evidence="1" key="1">
    <citation type="submission" date="2019-08" db="EMBL/GenBank/DDBJ databases">
        <title>The genome of the North American firefly Photinus pyralis.</title>
        <authorList>
            <consortium name="Photinus pyralis genome working group"/>
            <person name="Fallon T.R."/>
            <person name="Sander Lower S.E."/>
            <person name="Weng J.-K."/>
        </authorList>
    </citation>
    <scope>NUCLEOTIDE SEQUENCE</scope>
    <source>
        <strain evidence="1">TRF0915ILg1</strain>
        <tissue evidence="1">Whole body</tissue>
    </source>
</reference>
<keyword evidence="2" id="KW-1185">Reference proteome</keyword>
<evidence type="ECO:0000313" key="2">
    <source>
        <dbReference type="Proteomes" id="UP000801492"/>
    </source>
</evidence>
<name>A0A8K0DA33_IGNLU</name>
<organism evidence="1 2">
    <name type="scientific">Ignelater luminosus</name>
    <name type="common">Cucubano</name>
    <name type="synonym">Pyrophorus luminosus</name>
    <dbReference type="NCBI Taxonomy" id="2038154"/>
    <lineage>
        <taxon>Eukaryota</taxon>
        <taxon>Metazoa</taxon>
        <taxon>Ecdysozoa</taxon>
        <taxon>Arthropoda</taxon>
        <taxon>Hexapoda</taxon>
        <taxon>Insecta</taxon>
        <taxon>Pterygota</taxon>
        <taxon>Neoptera</taxon>
        <taxon>Endopterygota</taxon>
        <taxon>Coleoptera</taxon>
        <taxon>Polyphaga</taxon>
        <taxon>Elateriformia</taxon>
        <taxon>Elateroidea</taxon>
        <taxon>Elateridae</taxon>
        <taxon>Agrypninae</taxon>
        <taxon>Pyrophorini</taxon>
        <taxon>Ignelater</taxon>
    </lineage>
</organism>
<dbReference type="EMBL" id="VTPC01001320">
    <property type="protein sequence ID" value="KAF2902375.1"/>
    <property type="molecule type" value="Genomic_DNA"/>
</dbReference>
<evidence type="ECO:0000313" key="1">
    <source>
        <dbReference type="EMBL" id="KAF2902375.1"/>
    </source>
</evidence>
<protein>
    <submittedName>
        <fullName evidence="1">Uncharacterized protein</fullName>
    </submittedName>
</protein>
<dbReference type="Proteomes" id="UP000801492">
    <property type="component" value="Unassembled WGS sequence"/>
</dbReference>
<proteinExistence type="predicted"/>
<dbReference type="AlphaFoldDB" id="A0A8K0DA33"/>
<sequence length="247" mass="27752">MSKAAQSFSSKLHSWIAPYNIKQEVFTTDGKVVYCNACFKHIGSDQKTQIDAHCTTGSYAKSRRGCCQCNQGKSLIIGKSNCEGVSFRQKFFPDLMEALETGRMTLKDQLGKLSFVEEKLKMVPGKEGKVLQQKFENVFGTIQDSYTNVLEFLLHQLASSNDNNNLIEQRGLEENISFDESMIPYYGKQYLKEKNKEKSNSDIFGLGGNVVSSLIEKGNIPQNEGDRVIGEAENEVIIAFQKVIKYL</sequence>